<evidence type="ECO:0008006" key="5">
    <source>
        <dbReference type="Google" id="ProtNLM"/>
    </source>
</evidence>
<evidence type="ECO:0000256" key="2">
    <source>
        <dbReference type="ARBA" id="ARBA00022801"/>
    </source>
</evidence>
<comment type="caution">
    <text evidence="3">The sequence shown here is derived from an EMBL/GenBank/DDBJ whole genome shotgun (WGS) entry which is preliminary data.</text>
</comment>
<accession>A0ABR3EIB8</accession>
<comment type="similarity">
    <text evidence="1">Belongs to the peptidase S33 family.</text>
</comment>
<organism evidence="3 4">
    <name type="scientific">Marasmius crinis-equi</name>
    <dbReference type="NCBI Taxonomy" id="585013"/>
    <lineage>
        <taxon>Eukaryota</taxon>
        <taxon>Fungi</taxon>
        <taxon>Dikarya</taxon>
        <taxon>Basidiomycota</taxon>
        <taxon>Agaricomycotina</taxon>
        <taxon>Agaricomycetes</taxon>
        <taxon>Agaricomycetidae</taxon>
        <taxon>Agaricales</taxon>
        <taxon>Marasmiineae</taxon>
        <taxon>Marasmiaceae</taxon>
        <taxon>Marasmius</taxon>
    </lineage>
</organism>
<dbReference type="PANTHER" id="PTHR21661">
    <property type="entry name" value="EPOXIDE HYDROLASE 1-RELATED"/>
    <property type="match status" value="1"/>
</dbReference>
<keyword evidence="4" id="KW-1185">Reference proteome</keyword>
<keyword evidence="2" id="KW-0378">Hydrolase</keyword>
<evidence type="ECO:0000313" key="4">
    <source>
        <dbReference type="Proteomes" id="UP001465976"/>
    </source>
</evidence>
<name>A0ABR3EIB8_9AGAR</name>
<dbReference type="InterPro" id="IPR029058">
    <property type="entry name" value="AB_hydrolase_fold"/>
</dbReference>
<sequence length="71" mass="7763">MIPFGCSIFRGDLAPAPKSWLTDHNVVFYEGHERGGHFAAHEVPELLVEDLRKMFGKGGPAYGVVSGKDGY</sequence>
<gene>
    <name evidence="3" type="ORF">V5O48_019485</name>
</gene>
<dbReference type="Gene3D" id="3.40.50.1820">
    <property type="entry name" value="alpha/beta hydrolase"/>
    <property type="match status" value="1"/>
</dbReference>
<proteinExistence type="inferred from homology"/>
<dbReference type="SUPFAM" id="SSF53474">
    <property type="entry name" value="alpha/beta-Hydrolases"/>
    <property type="match status" value="1"/>
</dbReference>
<evidence type="ECO:0000313" key="3">
    <source>
        <dbReference type="EMBL" id="KAL0562600.1"/>
    </source>
</evidence>
<reference evidence="3 4" key="1">
    <citation type="submission" date="2024-02" db="EMBL/GenBank/DDBJ databases">
        <title>A draft genome for the cacao thread blight pathogen Marasmius crinis-equi.</title>
        <authorList>
            <person name="Cohen S.P."/>
            <person name="Baruah I.K."/>
            <person name="Amoako-Attah I."/>
            <person name="Bukari Y."/>
            <person name="Meinhardt L.W."/>
            <person name="Bailey B.A."/>
        </authorList>
    </citation>
    <scope>NUCLEOTIDE SEQUENCE [LARGE SCALE GENOMIC DNA]</scope>
    <source>
        <strain evidence="3 4">GH-76</strain>
    </source>
</reference>
<protein>
    <recommendedName>
        <fullName evidence="5">Epoxide hydrolase</fullName>
    </recommendedName>
</protein>
<evidence type="ECO:0000256" key="1">
    <source>
        <dbReference type="ARBA" id="ARBA00010088"/>
    </source>
</evidence>
<dbReference type="EMBL" id="JBAHYK010005060">
    <property type="protein sequence ID" value="KAL0562600.1"/>
    <property type="molecule type" value="Genomic_DNA"/>
</dbReference>
<dbReference type="Proteomes" id="UP001465976">
    <property type="component" value="Unassembled WGS sequence"/>
</dbReference>
<dbReference type="PANTHER" id="PTHR21661:SF35">
    <property type="entry name" value="EPOXIDE HYDROLASE"/>
    <property type="match status" value="1"/>
</dbReference>